<protein>
    <submittedName>
        <fullName evidence="3">Uncharacterized protein</fullName>
    </submittedName>
</protein>
<keyword evidence="2" id="KW-0472">Membrane</keyword>
<reference evidence="3 4" key="1">
    <citation type="submission" date="2020-01" db="EMBL/GenBank/DDBJ databases">
        <title>Genomes of bacteria type strains.</title>
        <authorList>
            <person name="Chen J."/>
            <person name="Zhu S."/>
            <person name="Yang J."/>
        </authorList>
    </citation>
    <scope>NUCLEOTIDE SEQUENCE [LARGE SCALE GENOMIC DNA]</scope>
    <source>
        <strain evidence="3 4">LMG 22958</strain>
    </source>
</reference>
<keyword evidence="2" id="KW-1133">Transmembrane helix</keyword>
<keyword evidence="2" id="KW-0812">Transmembrane</keyword>
<keyword evidence="4" id="KW-1185">Reference proteome</keyword>
<dbReference type="InterPro" id="IPR046703">
    <property type="entry name" value="DUF6776"/>
</dbReference>
<gene>
    <name evidence="3" type="ORF">GTW09_13815</name>
</gene>
<feature type="coiled-coil region" evidence="1">
    <location>
        <begin position="66"/>
        <end position="107"/>
    </location>
</feature>
<evidence type="ECO:0000313" key="3">
    <source>
        <dbReference type="EMBL" id="NDW22602.1"/>
    </source>
</evidence>
<evidence type="ECO:0000256" key="1">
    <source>
        <dbReference type="SAM" id="Coils"/>
    </source>
</evidence>
<keyword evidence="1" id="KW-0175">Coiled coil</keyword>
<name>A0A6L9MWI7_9ALTE</name>
<organism evidence="3 4">
    <name type="scientific">Alteromonas hispanica</name>
    <dbReference type="NCBI Taxonomy" id="315421"/>
    <lineage>
        <taxon>Bacteria</taxon>
        <taxon>Pseudomonadati</taxon>
        <taxon>Pseudomonadota</taxon>
        <taxon>Gammaproteobacteria</taxon>
        <taxon>Alteromonadales</taxon>
        <taxon>Alteromonadaceae</taxon>
        <taxon>Alteromonas/Salinimonas group</taxon>
        <taxon>Alteromonas</taxon>
    </lineage>
</organism>
<dbReference type="AlphaFoldDB" id="A0A6L9MWI7"/>
<sequence>MTADQLKHFLGNHKFSLLMAFLMLVMVAFGYQLARYMDEGDRLTVTAQKETIDILSTENNTLTTRVNQLDVELELTQLENESLTKTLVDIKQQLNEQQQLLTFYERVVAPEKSEKIFVAEDVELYAAGDNQYQLRMVLLQPSQQKSVINGSLKLSIAGTQEGESVTFSSGDGSFVGENIKYRFRFFQAVNVTFTLPENFNPETIMLTTEVYRYKTSKGGYERSMRWDDVKVDGTSGAVSTL</sequence>
<evidence type="ECO:0000256" key="2">
    <source>
        <dbReference type="SAM" id="Phobius"/>
    </source>
</evidence>
<dbReference type="RefSeq" id="WP_163112363.1">
    <property type="nucleotide sequence ID" value="NZ_JAAAWP010000009.1"/>
</dbReference>
<dbReference type="Pfam" id="PF20567">
    <property type="entry name" value="DUF6776"/>
    <property type="match status" value="1"/>
</dbReference>
<comment type="caution">
    <text evidence="3">The sequence shown here is derived from an EMBL/GenBank/DDBJ whole genome shotgun (WGS) entry which is preliminary data.</text>
</comment>
<proteinExistence type="predicted"/>
<accession>A0A6L9MWI7</accession>
<dbReference type="Proteomes" id="UP000478837">
    <property type="component" value="Unassembled WGS sequence"/>
</dbReference>
<evidence type="ECO:0000313" key="4">
    <source>
        <dbReference type="Proteomes" id="UP000478837"/>
    </source>
</evidence>
<dbReference type="EMBL" id="JAAAWP010000009">
    <property type="protein sequence ID" value="NDW22602.1"/>
    <property type="molecule type" value="Genomic_DNA"/>
</dbReference>
<feature type="transmembrane region" description="Helical" evidence="2">
    <location>
        <begin position="15"/>
        <end position="34"/>
    </location>
</feature>